<keyword evidence="2" id="KW-0805">Transcription regulation</keyword>
<accession>A0A4U0TL31</accession>
<dbReference type="OrthoDB" id="3365636at2759"/>
<dbReference type="GO" id="GO:0008270">
    <property type="term" value="F:zinc ion binding"/>
    <property type="evidence" value="ECO:0007669"/>
    <property type="project" value="InterPro"/>
</dbReference>
<comment type="caution">
    <text evidence="8">The sequence shown here is derived from an EMBL/GenBank/DDBJ whole genome shotgun (WGS) entry which is preliminary data.</text>
</comment>
<name>A0A4U0TL31_9PEZI</name>
<dbReference type="PANTHER" id="PTHR31845:SF39">
    <property type="entry name" value="TRANSCRIPTION FACTOR PBCR-RELATED"/>
    <property type="match status" value="1"/>
</dbReference>
<dbReference type="PROSITE" id="PS00463">
    <property type="entry name" value="ZN2_CY6_FUNGAL_1"/>
    <property type="match status" value="1"/>
</dbReference>
<dbReference type="SUPFAM" id="SSF57701">
    <property type="entry name" value="Zn2/Cys6 DNA-binding domain"/>
    <property type="match status" value="1"/>
</dbReference>
<dbReference type="EMBL" id="NAJL01000071">
    <property type="protein sequence ID" value="TKA22574.1"/>
    <property type="molecule type" value="Genomic_DNA"/>
</dbReference>
<keyword evidence="4" id="KW-0804">Transcription</keyword>
<evidence type="ECO:0000256" key="4">
    <source>
        <dbReference type="ARBA" id="ARBA00023163"/>
    </source>
</evidence>
<evidence type="ECO:0000256" key="1">
    <source>
        <dbReference type="ARBA" id="ARBA00004123"/>
    </source>
</evidence>
<dbReference type="CDD" id="cd12148">
    <property type="entry name" value="fungal_TF_MHR"/>
    <property type="match status" value="1"/>
</dbReference>
<dbReference type="AlphaFoldDB" id="A0A4U0TL31"/>
<dbReference type="GO" id="GO:0000981">
    <property type="term" value="F:DNA-binding transcription factor activity, RNA polymerase II-specific"/>
    <property type="evidence" value="ECO:0007669"/>
    <property type="project" value="InterPro"/>
</dbReference>
<sequence length="621" mass="68224">MSSTKQQRARACDHCHSIKIKCELGSTAGPPPCQRCVRLNKDCIVTPPKRQKDRVAELEAKVQSLTRLLEAQGLSTGVSSSVDDDETAHEEAAPPPPINDNTSSKKRRLETTTAAERPSAVAIGGSTTSRLDRVVPVHLQSRILSRYIHDVYPHFPILPIPADHGLEIMRSTRPKLLHAIIYAGSTGFLTLEDQEEVAKLLLLDEMTDAGASSPKSLEVLQALLIACLWWWAPKHYKHVAIHQLIEAVADIARDIGIASDPAIPQAGLHRPTGETTQEDYEASATWRAWLMSYLLTAAWSTYQRGPLKETWTLRHDECLMMLEYSPHALHSDRLLAQYIRAESVCAKIAFELSFADPTVCLDISSPTTQAKMHQLQNSVLDWHAQVPASLRTEPALMLWQHVAALYVHEPVLHTANNKATFTAPYVAGRLSITDFPAPPAGPSHADALAALRYAAHSLIDIYCSMELGVIMALPGMLYPPRILYAIYLLVKAYIACTAIGNTYGSVLLAESLQLDVYFAKVADLAARCRAVDERAAPGTLLASASRMQEFYCNYKDTLASVALPAYSMAEVGAVDSVEANSFVWDDLLLMSEDNLPDGDFGFYDFFATAGQPGYENEALFG</sequence>
<keyword evidence="5" id="KW-0539">Nucleus</keyword>
<evidence type="ECO:0000256" key="2">
    <source>
        <dbReference type="ARBA" id="ARBA00023015"/>
    </source>
</evidence>
<protein>
    <recommendedName>
        <fullName evidence="7">Zn(2)-C6 fungal-type domain-containing protein</fullName>
    </recommendedName>
</protein>
<evidence type="ECO:0000259" key="7">
    <source>
        <dbReference type="PROSITE" id="PS50048"/>
    </source>
</evidence>
<dbReference type="GO" id="GO:0005634">
    <property type="term" value="C:nucleus"/>
    <property type="evidence" value="ECO:0007669"/>
    <property type="project" value="UniProtKB-SubCell"/>
</dbReference>
<evidence type="ECO:0000313" key="8">
    <source>
        <dbReference type="EMBL" id="TKA22574.1"/>
    </source>
</evidence>
<dbReference type="SMART" id="SM00066">
    <property type="entry name" value="GAL4"/>
    <property type="match status" value="1"/>
</dbReference>
<gene>
    <name evidence="8" type="ORF">B0A50_08144</name>
</gene>
<comment type="subcellular location">
    <subcellularLocation>
        <location evidence="1">Nucleus</location>
    </subcellularLocation>
</comment>
<dbReference type="Pfam" id="PF00172">
    <property type="entry name" value="Zn_clus"/>
    <property type="match status" value="1"/>
</dbReference>
<reference evidence="8 9" key="1">
    <citation type="submission" date="2017-03" db="EMBL/GenBank/DDBJ databases">
        <title>Genomes of endolithic fungi from Antarctica.</title>
        <authorList>
            <person name="Coleine C."/>
            <person name="Masonjones S."/>
            <person name="Stajich J.E."/>
        </authorList>
    </citation>
    <scope>NUCLEOTIDE SEQUENCE [LARGE SCALE GENOMIC DNA]</scope>
    <source>
        <strain evidence="8 9">CCFEE 6315</strain>
    </source>
</reference>
<feature type="domain" description="Zn(2)-C6 fungal-type" evidence="7">
    <location>
        <begin position="11"/>
        <end position="45"/>
    </location>
</feature>
<dbReference type="GO" id="GO:0000976">
    <property type="term" value="F:transcription cis-regulatory region binding"/>
    <property type="evidence" value="ECO:0007669"/>
    <property type="project" value="TreeGrafter"/>
</dbReference>
<dbReference type="InterPro" id="IPR036864">
    <property type="entry name" value="Zn2-C6_fun-type_DNA-bd_sf"/>
</dbReference>
<evidence type="ECO:0000313" key="9">
    <source>
        <dbReference type="Proteomes" id="UP000308549"/>
    </source>
</evidence>
<dbReference type="PANTHER" id="PTHR31845">
    <property type="entry name" value="FINGER DOMAIN PROTEIN, PUTATIVE-RELATED"/>
    <property type="match status" value="1"/>
</dbReference>
<evidence type="ECO:0000256" key="3">
    <source>
        <dbReference type="ARBA" id="ARBA00023125"/>
    </source>
</evidence>
<dbReference type="InterPro" id="IPR051089">
    <property type="entry name" value="prtT"/>
</dbReference>
<evidence type="ECO:0000256" key="5">
    <source>
        <dbReference type="ARBA" id="ARBA00023242"/>
    </source>
</evidence>
<keyword evidence="9" id="KW-1185">Reference proteome</keyword>
<keyword evidence="3" id="KW-0238">DNA-binding</keyword>
<organism evidence="8 9">
    <name type="scientific">Salinomyces thailandicus</name>
    <dbReference type="NCBI Taxonomy" id="706561"/>
    <lineage>
        <taxon>Eukaryota</taxon>
        <taxon>Fungi</taxon>
        <taxon>Dikarya</taxon>
        <taxon>Ascomycota</taxon>
        <taxon>Pezizomycotina</taxon>
        <taxon>Dothideomycetes</taxon>
        <taxon>Dothideomycetidae</taxon>
        <taxon>Mycosphaerellales</taxon>
        <taxon>Teratosphaeriaceae</taxon>
        <taxon>Salinomyces</taxon>
    </lineage>
</organism>
<dbReference type="PROSITE" id="PS50048">
    <property type="entry name" value="ZN2_CY6_FUNGAL_2"/>
    <property type="match status" value="1"/>
</dbReference>
<evidence type="ECO:0000256" key="6">
    <source>
        <dbReference type="SAM" id="MobiDB-lite"/>
    </source>
</evidence>
<dbReference type="Proteomes" id="UP000308549">
    <property type="component" value="Unassembled WGS sequence"/>
</dbReference>
<dbReference type="InterPro" id="IPR001138">
    <property type="entry name" value="Zn2Cys6_DnaBD"/>
</dbReference>
<dbReference type="CDD" id="cd00067">
    <property type="entry name" value="GAL4"/>
    <property type="match status" value="1"/>
</dbReference>
<proteinExistence type="predicted"/>
<feature type="region of interest" description="Disordered" evidence="6">
    <location>
        <begin position="74"/>
        <end position="123"/>
    </location>
</feature>
<dbReference type="Gene3D" id="4.10.240.10">
    <property type="entry name" value="Zn(2)-C6 fungal-type DNA-binding domain"/>
    <property type="match status" value="1"/>
</dbReference>